<dbReference type="Proteomes" id="UP001218579">
    <property type="component" value="Unassembled WGS sequence"/>
</dbReference>
<gene>
    <name evidence="2" type="ORF">PQU98_13480</name>
</gene>
<sequence length="282" mass="30522">MKLDWLLYGVALAVGTIVTVNWRDQSMAPPAPPPPSASEISLLASFSPFAQGSIISLPSGEGVATQIDYTGTAFSVSPSGEWIIARDSIRNCAYPFLNIGGNLGVPFKIRKSAKSELPSHENYEIAVTSGGTRPLPLADPATLKVGQRAFMPGFPRGEVGEATGRFIGRTTLSKSKRFEANESVLAWAEAGHTHDLKGSLNQLIGGPAVNTSSQVVGITLRHNPRRGRIYTSTPETLHALANPPSRRPDYDREETITRRNYGTVSDSFRREYRVAQVGCLRT</sequence>
<dbReference type="RefSeq" id="WP_272745451.1">
    <property type="nucleotide sequence ID" value="NZ_JAQQKV010000002.1"/>
</dbReference>
<dbReference type="InterPro" id="IPR009003">
    <property type="entry name" value="Peptidase_S1_PA"/>
</dbReference>
<accession>A0ABT5HLM8</accession>
<protein>
    <submittedName>
        <fullName evidence="2">Peptidase</fullName>
    </submittedName>
</protein>
<evidence type="ECO:0000313" key="2">
    <source>
        <dbReference type="EMBL" id="MDC7677150.1"/>
    </source>
</evidence>
<comment type="caution">
    <text evidence="2">The sequence shown here is derived from an EMBL/GenBank/DDBJ whole genome shotgun (WGS) entry which is preliminary data.</text>
</comment>
<keyword evidence="1" id="KW-0472">Membrane</keyword>
<name>A0ABT5HLM8_9CAUL</name>
<keyword evidence="1" id="KW-1133">Transmembrane helix</keyword>
<feature type="transmembrane region" description="Helical" evidence="1">
    <location>
        <begin position="6"/>
        <end position="22"/>
    </location>
</feature>
<evidence type="ECO:0000313" key="3">
    <source>
        <dbReference type="Proteomes" id="UP001218579"/>
    </source>
</evidence>
<proteinExistence type="predicted"/>
<keyword evidence="3" id="KW-1185">Reference proteome</keyword>
<reference evidence="2 3" key="1">
    <citation type="submission" date="2023-01" db="EMBL/GenBank/DDBJ databases">
        <title>Novel species of the genus Asticcacaulis isolated from rivers.</title>
        <authorList>
            <person name="Lu H."/>
        </authorList>
    </citation>
    <scope>NUCLEOTIDE SEQUENCE [LARGE SCALE GENOMIC DNA]</scope>
    <source>
        <strain evidence="2 3">LKC15W</strain>
    </source>
</reference>
<dbReference type="SUPFAM" id="SSF50494">
    <property type="entry name" value="Trypsin-like serine proteases"/>
    <property type="match status" value="1"/>
</dbReference>
<keyword evidence="1" id="KW-0812">Transmembrane</keyword>
<dbReference type="EMBL" id="JAQQKV010000002">
    <property type="protein sequence ID" value="MDC7677150.1"/>
    <property type="molecule type" value="Genomic_DNA"/>
</dbReference>
<evidence type="ECO:0000256" key="1">
    <source>
        <dbReference type="SAM" id="Phobius"/>
    </source>
</evidence>
<organism evidence="2 3">
    <name type="scientific">Asticcacaulis machinosus</name>
    <dbReference type="NCBI Taxonomy" id="2984211"/>
    <lineage>
        <taxon>Bacteria</taxon>
        <taxon>Pseudomonadati</taxon>
        <taxon>Pseudomonadota</taxon>
        <taxon>Alphaproteobacteria</taxon>
        <taxon>Caulobacterales</taxon>
        <taxon>Caulobacteraceae</taxon>
        <taxon>Asticcacaulis</taxon>
    </lineage>
</organism>